<dbReference type="AlphaFoldDB" id="A0A7U5MGI8"/>
<sequence length="383" mass="41728">MVLSNLENVIFVCWGQTRRWGIMSEKVLVTGGFGLVGSQTVRRLVADGHRVVATDLGTPTQRKAARTLPDGVEAHWADLTDPGHVDRLLAATSPTAIVHLAAVIPPAIYRSPALGRRVNVDATLTLLRAAQARPHPVRFIQASSNAVYGARNPHRNAELLRADSPMNPADLYGAHKAEAEQHIRSSNLEWVILRLGGVISVDPEAMPFSVDALFFESALPTDGRIHTVDVRDVARAFAAATTADVVGETLLIAGDESHRIRQGEVGKALAAARGLVDDVLPGGRPGDPDSDDDWFVTDWMDTARSQQVLQFQHHSWPDMLDEMRATAGWRRYPMRLISPLARRFLKSRAAYRDTPGRYADPWGAIRAKLGEPRPDAPGAASGP</sequence>
<dbReference type="EMBL" id="CP015267">
    <property type="protein sequence ID" value="ASL13111.1"/>
    <property type="molecule type" value="Genomic_DNA"/>
</dbReference>
<evidence type="ECO:0000256" key="3">
    <source>
        <dbReference type="ARBA" id="ARBA00023027"/>
    </source>
</evidence>
<dbReference type="InterPro" id="IPR001509">
    <property type="entry name" value="Epimerase_deHydtase"/>
</dbReference>
<evidence type="ECO:0000313" key="5">
    <source>
        <dbReference type="EMBL" id="ASL13111.1"/>
    </source>
</evidence>
<gene>
    <name evidence="5" type="ORF">MYCOZU2_00650</name>
</gene>
<keyword evidence="3" id="KW-0520">NAD</keyword>
<comment type="similarity">
    <text evidence="1">Belongs to the NAD(P)-dependent epimerase/dehydratase family.</text>
</comment>
<reference evidence="5 6" key="1">
    <citation type="journal article" date="2017" name="Lancet Infect. Dis.">
        <title>Global outbreak of severe Mycobacterium chimaera disease after cardiac surgery: a molecular epidemiological study.</title>
        <authorList>
            <person name="van Ingen J."/>
            <person name="Kohl T."/>
            <person name="Kranzer K."/>
            <person name="Hasse B."/>
            <person name="Keller P."/>
            <person name="Szafranska A."/>
            <person name="Hillemann D."/>
            <person name="Chand M."/>
            <person name="Schreiber P."/>
            <person name="Sommerstein R."/>
            <person name="Berger C."/>
            <person name="Genoni M."/>
            <person name="Ruegg C."/>
            <person name="Troillet N."/>
            <person name="Widmer A.F."/>
            <person name="Becker S.L."/>
            <person name="Herrmann M."/>
            <person name="Eckmanns T."/>
            <person name="Haller S."/>
            <person name="Hoeller C."/>
            <person name="Debast S.B."/>
            <person name="Wolfhagen M.J."/>
            <person name="Hopman J."/>
            <person name="Kluytmans J."/>
            <person name="Langelaar M."/>
            <person name="Notermans D.W."/>
            <person name="ten Oever J."/>
            <person name="van den Barselaar P."/>
            <person name="Vonk A.B.A."/>
            <person name="Vos M.C."/>
            <person name="Ahmed N."/>
            <person name="Brown T."/>
            <person name="Crook D."/>
            <person name="Lamagni T."/>
            <person name="Phin N."/>
            <person name="Smith E.G."/>
            <person name="Zambon M."/>
            <person name="Serr A."/>
            <person name="Goetting T."/>
            <person name="Ebner W."/>
            <person name="Thuermer A."/>
            <person name="Utpatel C."/>
            <person name="Sproer C."/>
            <person name="Bunk B."/>
            <person name="Nubel U."/>
            <person name="Bloemberg G."/>
            <person name="Bottger E."/>
            <person name="Niemann S."/>
            <person name="Wagner D."/>
            <person name="Sax H."/>
        </authorList>
    </citation>
    <scope>NUCLEOTIDE SEQUENCE [LARGE SCALE GENOMIC DNA]</scope>
    <source>
        <strain evidence="5 6">ZUERICH-2</strain>
    </source>
</reference>
<dbReference type="PANTHER" id="PTHR43103">
    <property type="entry name" value="NUCLEOSIDE-DIPHOSPHATE-SUGAR EPIMERASE"/>
    <property type="match status" value="1"/>
</dbReference>
<dbReference type="SUPFAM" id="SSF51735">
    <property type="entry name" value="NAD(P)-binding Rossmann-fold domains"/>
    <property type="match status" value="1"/>
</dbReference>
<dbReference type="InterPro" id="IPR036291">
    <property type="entry name" value="NAD(P)-bd_dom_sf"/>
</dbReference>
<evidence type="ECO:0000256" key="1">
    <source>
        <dbReference type="ARBA" id="ARBA00007637"/>
    </source>
</evidence>
<feature type="domain" description="NAD-dependent epimerase/dehydratase" evidence="4">
    <location>
        <begin position="27"/>
        <end position="204"/>
    </location>
</feature>
<dbReference type="GO" id="GO:0016491">
    <property type="term" value="F:oxidoreductase activity"/>
    <property type="evidence" value="ECO:0007669"/>
    <property type="project" value="UniProtKB-KW"/>
</dbReference>
<organism evidence="5 6">
    <name type="scientific">Mycobacterium intracellulare subsp. chimaera</name>
    <dbReference type="NCBI Taxonomy" id="222805"/>
    <lineage>
        <taxon>Bacteria</taxon>
        <taxon>Bacillati</taxon>
        <taxon>Actinomycetota</taxon>
        <taxon>Actinomycetes</taxon>
        <taxon>Mycobacteriales</taxon>
        <taxon>Mycobacteriaceae</taxon>
        <taxon>Mycobacterium</taxon>
        <taxon>Mycobacterium avium complex (MAC)</taxon>
    </lineage>
</organism>
<keyword evidence="2" id="KW-0560">Oxidoreductase</keyword>
<dbReference type="PANTHER" id="PTHR43103:SF5">
    <property type="entry name" value="4-EPIMERASE, PUTATIVE (AFU_ORTHOLOGUE AFUA_7G00360)-RELATED"/>
    <property type="match status" value="1"/>
</dbReference>
<dbReference type="Pfam" id="PF01370">
    <property type="entry name" value="Epimerase"/>
    <property type="match status" value="1"/>
</dbReference>
<accession>A0A7U5MGI8</accession>
<dbReference type="Gene3D" id="3.40.50.720">
    <property type="entry name" value="NAD(P)-binding Rossmann-like Domain"/>
    <property type="match status" value="1"/>
</dbReference>
<evidence type="ECO:0000313" key="6">
    <source>
        <dbReference type="Proteomes" id="UP000198286"/>
    </source>
</evidence>
<evidence type="ECO:0000259" key="4">
    <source>
        <dbReference type="Pfam" id="PF01370"/>
    </source>
</evidence>
<proteinExistence type="inferred from homology"/>
<protein>
    <submittedName>
        <fullName evidence="5">NAD-dependent epimerase/dehydratase</fullName>
    </submittedName>
</protein>
<dbReference type="Proteomes" id="UP000198286">
    <property type="component" value="Chromosome"/>
</dbReference>
<evidence type="ECO:0000256" key="2">
    <source>
        <dbReference type="ARBA" id="ARBA00023002"/>
    </source>
</evidence>
<name>A0A7U5MGI8_MYCIT</name>
<dbReference type="CDD" id="cd08946">
    <property type="entry name" value="SDR_e"/>
    <property type="match status" value="1"/>
</dbReference>